<proteinExistence type="predicted"/>
<accession>A0ABU9CTM2</accession>
<dbReference type="Proteomes" id="UP001456513">
    <property type="component" value="Unassembled WGS sequence"/>
</dbReference>
<reference evidence="2 3" key="1">
    <citation type="submission" date="2024-03" db="EMBL/GenBank/DDBJ databases">
        <title>Rhodococcus navarretei sp. nov. and Pseudarthrobacter quantumdoti sp. nov., two new species with the ability to biosynthesize Quantum Dots isolated from soil samples at Union Glacier, Antarctica.</title>
        <authorList>
            <person name="Vargas M."/>
        </authorList>
    </citation>
    <scope>NUCLEOTIDE SEQUENCE [LARGE SCALE GENOMIC DNA]</scope>
    <source>
        <strain evidence="2 3">EXRC-4A-4</strain>
    </source>
</reference>
<dbReference type="RefSeq" id="WP_341440766.1">
    <property type="nucleotide sequence ID" value="NZ_JBBPCN010000001.1"/>
</dbReference>
<evidence type="ECO:0000256" key="1">
    <source>
        <dbReference type="SAM" id="MobiDB-lite"/>
    </source>
</evidence>
<feature type="region of interest" description="Disordered" evidence="1">
    <location>
        <begin position="470"/>
        <end position="495"/>
    </location>
</feature>
<gene>
    <name evidence="2" type="ORF">AABD04_07785</name>
</gene>
<feature type="compositionally biased region" description="Basic and acidic residues" evidence="1">
    <location>
        <begin position="480"/>
        <end position="489"/>
    </location>
</feature>
<evidence type="ECO:0000313" key="3">
    <source>
        <dbReference type="Proteomes" id="UP001456513"/>
    </source>
</evidence>
<protein>
    <recommendedName>
        <fullName evidence="4">CHAT domain-containing protein</fullName>
    </recommendedName>
</protein>
<keyword evidence="3" id="KW-1185">Reference proteome</keyword>
<comment type="caution">
    <text evidence="2">The sequence shown here is derived from an EMBL/GenBank/DDBJ whole genome shotgun (WGS) entry which is preliminary data.</text>
</comment>
<dbReference type="EMBL" id="JBBPCN010000001">
    <property type="protein sequence ID" value="MEK8070745.1"/>
    <property type="molecule type" value="Genomic_DNA"/>
</dbReference>
<organism evidence="2 3">
    <name type="scientific">Rhodococcus navarretei</name>
    <dbReference type="NCBI Taxonomy" id="3128981"/>
    <lineage>
        <taxon>Bacteria</taxon>
        <taxon>Bacillati</taxon>
        <taxon>Actinomycetota</taxon>
        <taxon>Actinomycetes</taxon>
        <taxon>Mycobacteriales</taxon>
        <taxon>Nocardiaceae</taxon>
        <taxon>Rhodococcus</taxon>
    </lineage>
</organism>
<evidence type="ECO:0000313" key="2">
    <source>
        <dbReference type="EMBL" id="MEK8070745.1"/>
    </source>
</evidence>
<evidence type="ECO:0008006" key="4">
    <source>
        <dbReference type="Google" id="ProtNLM"/>
    </source>
</evidence>
<sequence length="495" mass="53122">MTDHPEADRSSWPVVLLRAADAGPTYLSWTWLDAPAKPSAVKLDPAQTSAALDLLGRALLAPRPLDASGSNGSSDDVEYESREAAAHRALATGSFTNLAEERLLSARLTEAVLPETLRAEIVDRAGSHGTVHMRITPSPTLARVPWELLFVDAGRRLLDVAVITFDPPSTVHAERTVLPPQWAKVSHFPALHVLDPSLPVRAVEHGLGRTLAGLAKNALIKGISAEAGVGNSSSHTRLNTSQIISRLDLSHQLHVPRSRFFYFGHVSSAADEPGSASIHLHDTAGAAGSASWGMAEPLRPQTKRGTLAAARPDDHLPLSALDLLLGTQQCTDERVWALHGSDGPQPGHEIWPMPSRVALIACEGGVDFRSAETFGLVVAMVDSGASLVTTTRWTLPTDHAFHSVAGVRRSVFPTVELALAVDRAHSRDDPIGLVHQWQREQLTKWESSPAAVEHSPIVWAALTHTVAETRVPRGAQIRSRGAERSRVHGTDPSPG</sequence>
<name>A0ABU9CTM2_9NOCA</name>